<organism evidence="2 3">
    <name type="scientific">Pseudozyma flocculosa</name>
    <dbReference type="NCBI Taxonomy" id="84751"/>
    <lineage>
        <taxon>Eukaryota</taxon>
        <taxon>Fungi</taxon>
        <taxon>Dikarya</taxon>
        <taxon>Basidiomycota</taxon>
        <taxon>Ustilaginomycotina</taxon>
        <taxon>Ustilaginomycetes</taxon>
        <taxon>Ustilaginales</taxon>
        <taxon>Ustilaginaceae</taxon>
        <taxon>Pseudozyma</taxon>
    </lineage>
</organism>
<gene>
    <name evidence="2" type="ORF">PSFLO_04554</name>
</gene>
<keyword evidence="3" id="KW-1185">Reference proteome</keyword>
<dbReference type="AlphaFoldDB" id="A0A5C3F568"/>
<reference evidence="2 3" key="1">
    <citation type="submission" date="2018-03" db="EMBL/GenBank/DDBJ databases">
        <authorList>
            <person name="Guldener U."/>
        </authorList>
    </citation>
    <scope>NUCLEOTIDE SEQUENCE [LARGE SCALE GENOMIC DNA]</scope>
    <source>
        <strain evidence="2 3">DAOM196992</strain>
    </source>
</reference>
<sequence length="166" mass="17931">MARQHGSQPSPYVQPRARLCPPSSPPTTSDRIESVIEPPRTHQRCICVRATKAMDVRVAGQRWVVARHSTAAGASWTSTSETRSAALTDSVLHGRYTHARTCTPSSRGADAGFVIRFIRASLASVLRAEGVGSSMPAALIAPVGRPLPRPSMRLFSRAQMPHPLLD</sequence>
<dbReference type="EMBL" id="OOIP01000012">
    <property type="protein sequence ID" value="SPO39075.1"/>
    <property type="molecule type" value="Genomic_DNA"/>
</dbReference>
<proteinExistence type="predicted"/>
<feature type="region of interest" description="Disordered" evidence="1">
    <location>
        <begin position="1"/>
        <end position="32"/>
    </location>
</feature>
<evidence type="ECO:0000313" key="3">
    <source>
        <dbReference type="Proteomes" id="UP000323386"/>
    </source>
</evidence>
<evidence type="ECO:0000313" key="2">
    <source>
        <dbReference type="EMBL" id="SPO39075.1"/>
    </source>
</evidence>
<protein>
    <submittedName>
        <fullName evidence="2">Uncharacterized protein</fullName>
    </submittedName>
</protein>
<dbReference type="Proteomes" id="UP000323386">
    <property type="component" value="Unassembled WGS sequence"/>
</dbReference>
<evidence type="ECO:0000256" key="1">
    <source>
        <dbReference type="SAM" id="MobiDB-lite"/>
    </source>
</evidence>
<name>A0A5C3F568_9BASI</name>
<accession>A0A5C3F568</accession>
<feature type="compositionally biased region" description="Polar residues" evidence="1">
    <location>
        <begin position="1"/>
        <end position="11"/>
    </location>
</feature>